<dbReference type="EMBL" id="CDMK01000001">
    <property type="protein sequence ID" value="CRI34302.1"/>
    <property type="molecule type" value="Genomic_DNA"/>
</dbReference>
<organism evidence="1 2">
    <name type="scientific">Helicobacter heilmannii</name>
    <dbReference type="NCBI Taxonomy" id="35817"/>
    <lineage>
        <taxon>Bacteria</taxon>
        <taxon>Pseudomonadati</taxon>
        <taxon>Campylobacterota</taxon>
        <taxon>Epsilonproteobacteria</taxon>
        <taxon>Campylobacterales</taxon>
        <taxon>Helicobacteraceae</taxon>
        <taxon>Helicobacter</taxon>
    </lineage>
</organism>
<reference evidence="2" key="1">
    <citation type="submission" date="2014-12" db="EMBL/GenBank/DDBJ databases">
        <authorList>
            <person name="Smet A."/>
        </authorList>
    </citation>
    <scope>NUCLEOTIDE SEQUENCE [LARGE SCALE GENOMIC DNA]</scope>
</reference>
<keyword evidence="2" id="KW-1185">Reference proteome</keyword>
<dbReference type="Proteomes" id="UP000046090">
    <property type="component" value="Unassembled WGS sequence"/>
</dbReference>
<protein>
    <submittedName>
        <fullName evidence="1">Uncharacterized protein</fullName>
    </submittedName>
</protein>
<dbReference type="AlphaFoldDB" id="A0A0K2Y847"/>
<gene>
    <name evidence="1" type="ORF">HHE01_11480</name>
</gene>
<name>A0A0K2Y847_HELHE</name>
<evidence type="ECO:0000313" key="1">
    <source>
        <dbReference type="EMBL" id="CRI34302.1"/>
    </source>
</evidence>
<evidence type="ECO:0000313" key="2">
    <source>
        <dbReference type="Proteomes" id="UP000046090"/>
    </source>
</evidence>
<sequence length="85" mass="9347">MGGIVGGYHPRVKEEKIALGVLNPTGVESFYPCVCPPFLSAFVALRVWGCLQCPRAPGFVSKHPNKLQYLVCVLEEQKALYKVVV</sequence>
<proteinExistence type="predicted"/>
<accession>A0A0K2Y847</accession>